<dbReference type="EMBL" id="MU970035">
    <property type="protein sequence ID" value="KAK9326244.1"/>
    <property type="molecule type" value="Genomic_DNA"/>
</dbReference>
<dbReference type="Proteomes" id="UP001489719">
    <property type="component" value="Unassembled WGS sequence"/>
</dbReference>
<gene>
    <name evidence="1" type="ORF">V1517DRAFT_71797</name>
</gene>
<comment type="caution">
    <text evidence="1">The sequence shown here is derived from an EMBL/GenBank/DDBJ whole genome shotgun (WGS) entry which is preliminary data.</text>
</comment>
<organism evidence="1 2">
    <name type="scientific">Lipomyces orientalis</name>
    <dbReference type="NCBI Taxonomy" id="1233043"/>
    <lineage>
        <taxon>Eukaryota</taxon>
        <taxon>Fungi</taxon>
        <taxon>Dikarya</taxon>
        <taxon>Ascomycota</taxon>
        <taxon>Saccharomycotina</taxon>
        <taxon>Lipomycetes</taxon>
        <taxon>Lipomycetales</taxon>
        <taxon>Lipomycetaceae</taxon>
        <taxon>Lipomyces</taxon>
    </lineage>
</organism>
<proteinExistence type="predicted"/>
<reference evidence="2" key="1">
    <citation type="journal article" date="2024" name="Front. Bioeng. Biotechnol.">
        <title>Genome-scale model development and genomic sequencing of the oleaginous clade Lipomyces.</title>
        <authorList>
            <person name="Czajka J.J."/>
            <person name="Han Y."/>
            <person name="Kim J."/>
            <person name="Mondo S.J."/>
            <person name="Hofstad B.A."/>
            <person name="Robles A."/>
            <person name="Haridas S."/>
            <person name="Riley R."/>
            <person name="LaButti K."/>
            <person name="Pangilinan J."/>
            <person name="Andreopoulos W."/>
            <person name="Lipzen A."/>
            <person name="Yan J."/>
            <person name="Wang M."/>
            <person name="Ng V."/>
            <person name="Grigoriev I.V."/>
            <person name="Spatafora J.W."/>
            <person name="Magnuson J.K."/>
            <person name="Baker S.E."/>
            <person name="Pomraning K.R."/>
        </authorList>
    </citation>
    <scope>NUCLEOTIDE SEQUENCE [LARGE SCALE GENOMIC DNA]</scope>
    <source>
        <strain evidence="2">CBS 10300</strain>
    </source>
</reference>
<name>A0ACC3TYF4_9ASCO</name>
<keyword evidence="2" id="KW-1185">Reference proteome</keyword>
<evidence type="ECO:0000313" key="1">
    <source>
        <dbReference type="EMBL" id="KAK9326244.1"/>
    </source>
</evidence>
<protein>
    <submittedName>
        <fullName evidence="1">Uncharacterized protein</fullName>
    </submittedName>
</protein>
<accession>A0ACC3TYF4</accession>
<evidence type="ECO:0000313" key="2">
    <source>
        <dbReference type="Proteomes" id="UP001489719"/>
    </source>
</evidence>
<sequence length="538" mass="59115">MDSDDRRYRDRSPSDRHRSRHHHHRDRSPRDKERDRERDRDRESRRDRDRSVSPGGHRNRREQSAENDPFNPYHEDKVASRKRDAIAAAAAAAERINAQIQAKLGGGGGIPAASSSGEPPSSAGNLPNSAPRGTTETVVEDGDFIRDIEINHLMNRYTLTKGQTQSMIKTETGADVTTRGRYYPDKSQATEKEPPLYLHITSLTKEGLEKAVTIVENLMAQDKEKSTPPAAGGFQRREDTPQGPPSAEVAQGFGGAPAGPQHQGDSRPPFQRGEYRRRWMEDRVLIGLDYLPGFNVRGQIVGPMGANVKHIQTETGCRVQIKGRGSQFIEQATGRESDEPTFLHILGQDPNDLARAVELSKDLVKTVTDSYNAFKANPRPQQQRYNNNSRDGGRGYRFSQDGRGNYQNRDYRGQQQSPPPNDGTAGSPTGASPQGANAQPDYTAYYAAVASGQDPYAAYGGYEAYVQYYQQYYAQYYAQMQQQQAANGGDASAGVGQVASMPVPGLDGVNQQQAPPSSSSQDNKLPGQYGAVPPPPGL</sequence>